<dbReference type="PIRSF" id="PIRSF003180">
    <property type="entry name" value="DiGMPpdiest_YuxH"/>
    <property type="match status" value="1"/>
</dbReference>
<dbReference type="PROSITE" id="PS51833">
    <property type="entry name" value="HDOD"/>
    <property type="match status" value="1"/>
</dbReference>
<feature type="domain" description="EAL" evidence="1">
    <location>
        <begin position="1"/>
        <end position="219"/>
    </location>
</feature>
<dbReference type="InterPro" id="IPR014408">
    <property type="entry name" value="dGMP_Pdiesterase_EAL/HD-GYP"/>
</dbReference>
<dbReference type="InterPro" id="IPR052340">
    <property type="entry name" value="RNase_Y/CdgJ"/>
</dbReference>
<evidence type="ECO:0000313" key="3">
    <source>
        <dbReference type="EMBL" id="MBE7939290.1"/>
    </source>
</evidence>
<reference evidence="3 4" key="1">
    <citation type="submission" date="2020-10" db="EMBL/GenBank/DDBJ databases">
        <title>Draft genome of Ramlibacter aquaticus LMG 30558.</title>
        <authorList>
            <person name="Props R."/>
        </authorList>
    </citation>
    <scope>NUCLEOTIDE SEQUENCE [LARGE SCALE GENOMIC DNA]</scope>
    <source>
        <strain evidence="3 4">LMG 30558</strain>
    </source>
</reference>
<dbReference type="Proteomes" id="UP000715965">
    <property type="component" value="Unassembled WGS sequence"/>
</dbReference>
<protein>
    <submittedName>
        <fullName evidence="3">HDOD domain-containing protein</fullName>
    </submittedName>
</protein>
<sequence>MTQPQTSITAPELDADGLLARQAILDEKMSVVGYALLDRSGRAPGPARDADFLMHALSLASSTAVADKLTLFLRCSHETLASPHLELVSPERLVLEIALPPAVEAERIAAVAAQLKAARDKGFRLAFDHQALAPAWASWLAHASFVRLDLERLPAGVIEPVLKHVARLAMKNLKVIASGVETREQHASATALGVRLFQGQWFARPVLVRNQPVRAQHANILQLIHLLRNDGELEQIEEVLKRDPLLSLNLLRLVNAASNGLRHEVTSFRQATMLLGLQKLTRWAALMLAASGEGGSPALARIAATRGRLAELLVGERLDEKERDQAFVVGIFSLLDAITGQPLEAVLETVKLPGPVNDALLHRSGPFAPYLDLIEACESADEESFARAALVLGLSNHDVNMAHLQALAWAENMLS</sequence>
<dbReference type="Pfam" id="PF00563">
    <property type="entry name" value="EAL"/>
    <property type="match status" value="1"/>
</dbReference>
<dbReference type="InterPro" id="IPR035919">
    <property type="entry name" value="EAL_sf"/>
</dbReference>
<dbReference type="EMBL" id="JADDOJ010000003">
    <property type="protein sequence ID" value="MBE7939290.1"/>
    <property type="molecule type" value="Genomic_DNA"/>
</dbReference>
<evidence type="ECO:0000259" key="1">
    <source>
        <dbReference type="PROSITE" id="PS50883"/>
    </source>
</evidence>
<accession>A0ABR9SAG5</accession>
<evidence type="ECO:0000259" key="2">
    <source>
        <dbReference type="PROSITE" id="PS51833"/>
    </source>
</evidence>
<dbReference type="PROSITE" id="PS50883">
    <property type="entry name" value="EAL"/>
    <property type="match status" value="1"/>
</dbReference>
<dbReference type="InterPro" id="IPR013976">
    <property type="entry name" value="HDOD"/>
</dbReference>
<dbReference type="Pfam" id="PF08668">
    <property type="entry name" value="HDOD"/>
    <property type="match status" value="1"/>
</dbReference>
<dbReference type="Gene3D" id="1.10.3210.10">
    <property type="entry name" value="Hypothetical protein af1432"/>
    <property type="match status" value="1"/>
</dbReference>
<dbReference type="PANTHER" id="PTHR33525">
    <property type="match status" value="1"/>
</dbReference>
<dbReference type="SUPFAM" id="SSF141868">
    <property type="entry name" value="EAL domain-like"/>
    <property type="match status" value="1"/>
</dbReference>
<gene>
    <name evidence="3" type="ORF">IM725_01730</name>
</gene>
<dbReference type="RefSeq" id="WP_193778836.1">
    <property type="nucleotide sequence ID" value="NZ_JADDOJ010000003.1"/>
</dbReference>
<feature type="domain" description="HDOD" evidence="2">
    <location>
        <begin position="213"/>
        <end position="398"/>
    </location>
</feature>
<comment type="caution">
    <text evidence="3">The sequence shown here is derived from an EMBL/GenBank/DDBJ whole genome shotgun (WGS) entry which is preliminary data.</text>
</comment>
<keyword evidence="4" id="KW-1185">Reference proteome</keyword>
<dbReference type="Gene3D" id="3.20.20.450">
    <property type="entry name" value="EAL domain"/>
    <property type="match status" value="1"/>
</dbReference>
<dbReference type="SUPFAM" id="SSF109604">
    <property type="entry name" value="HD-domain/PDEase-like"/>
    <property type="match status" value="1"/>
</dbReference>
<dbReference type="InterPro" id="IPR001633">
    <property type="entry name" value="EAL_dom"/>
</dbReference>
<proteinExistence type="predicted"/>
<evidence type="ECO:0000313" key="4">
    <source>
        <dbReference type="Proteomes" id="UP000715965"/>
    </source>
</evidence>
<name>A0ABR9SAG5_9BURK</name>
<dbReference type="PANTHER" id="PTHR33525:SF4">
    <property type="entry name" value="CYCLIC DI-GMP PHOSPHODIESTERASE CDGJ"/>
    <property type="match status" value="1"/>
</dbReference>
<organism evidence="3 4">
    <name type="scientific">Ramlibacter aquaticus</name>
    <dbReference type="NCBI Taxonomy" id="2780094"/>
    <lineage>
        <taxon>Bacteria</taxon>
        <taxon>Pseudomonadati</taxon>
        <taxon>Pseudomonadota</taxon>
        <taxon>Betaproteobacteria</taxon>
        <taxon>Burkholderiales</taxon>
        <taxon>Comamonadaceae</taxon>
        <taxon>Ramlibacter</taxon>
    </lineage>
</organism>